<evidence type="ECO:0000259" key="1">
    <source>
        <dbReference type="Pfam" id="PF06054"/>
    </source>
</evidence>
<evidence type="ECO:0000313" key="5">
    <source>
        <dbReference type="Proteomes" id="UP000682134"/>
    </source>
</evidence>
<feature type="domain" description="Competence protein CoiA nuclease-like" evidence="1">
    <location>
        <begin position="67"/>
        <end position="221"/>
    </location>
</feature>
<dbReference type="Pfam" id="PF25164">
    <property type="entry name" value="CoiA_N"/>
    <property type="match status" value="1"/>
</dbReference>
<dbReference type="Pfam" id="PF25166">
    <property type="entry name" value="CoiA_C"/>
    <property type="match status" value="1"/>
</dbReference>
<comment type="caution">
    <text evidence="4">The sequence shown here is derived from an EMBL/GenBank/DDBJ whole genome shotgun (WGS) entry which is preliminary data.</text>
</comment>
<evidence type="ECO:0000259" key="2">
    <source>
        <dbReference type="Pfam" id="PF25164"/>
    </source>
</evidence>
<evidence type="ECO:0000313" key="4">
    <source>
        <dbReference type="EMBL" id="MBP0724598.1"/>
    </source>
</evidence>
<organism evidence="4 5">
    <name type="scientific">Gottfriedia endophytica</name>
    <dbReference type="NCBI Taxonomy" id="2820819"/>
    <lineage>
        <taxon>Bacteria</taxon>
        <taxon>Bacillati</taxon>
        <taxon>Bacillota</taxon>
        <taxon>Bacilli</taxon>
        <taxon>Bacillales</taxon>
        <taxon>Bacillaceae</taxon>
        <taxon>Gottfriedia</taxon>
    </lineage>
</organism>
<dbReference type="InterPro" id="IPR057253">
    <property type="entry name" value="CoiA-like_N"/>
</dbReference>
<dbReference type="Pfam" id="PF06054">
    <property type="entry name" value="CoiA_nuc"/>
    <property type="match status" value="1"/>
</dbReference>
<feature type="domain" description="Competence protein CoiA C-terminal" evidence="3">
    <location>
        <begin position="231"/>
        <end position="376"/>
    </location>
</feature>
<dbReference type="InterPro" id="IPR021176">
    <property type="entry name" value="Competence-induced_CoiA"/>
</dbReference>
<gene>
    <name evidence="4" type="ORF">J5Y03_05280</name>
</gene>
<accession>A0A940NNC8</accession>
<dbReference type="Proteomes" id="UP000682134">
    <property type="component" value="Unassembled WGS sequence"/>
</dbReference>
<proteinExistence type="predicted"/>
<sequence>MLVASTKNKILINLADAKSKEELILLKKQNQYYCPICNESVILKIGERKRPHFAHSSLIHCIGREGESDVHNHGKIDIYKWLKKQYENVELEKYFPEINQRTDILLSHNEIFLCIEYQCSKIPNAKLKERTIGYKNQGIPVLWILGLRHLLRKKNNIFRLNEISLNCMIETSSFCLFFYDPHIKSFIQLSSLISFSSTIYIGQLTILPLKASNFIDLGKKHQLSQKQFIESWCNLKRKYRLSQHLLINGNFYPFKQLLYKNYIPYMPGLIGVPLKENCLLHEHCIIWQGMLYLTFIYPKNRNEEICFNDMVCFVQNKIDNGCWKVNVLQVINHVTICDLINSYLTVLEHFGIIRREKNGKIKKMVDNSNPNSLEEAFIEDEKICQIAYLILFQKK</sequence>
<feature type="domain" description="Competence protein CoiA-like N-terminal" evidence="2">
    <location>
        <begin position="16"/>
        <end position="61"/>
    </location>
</feature>
<reference evidence="4" key="1">
    <citation type="submission" date="2021-04" db="EMBL/GenBank/DDBJ databases">
        <title>Genome seq and assembly of Bacillus sp.</title>
        <authorList>
            <person name="Chhetri G."/>
        </authorList>
    </citation>
    <scope>NUCLEOTIDE SEQUENCE</scope>
    <source>
        <strain evidence="4">RG28</strain>
    </source>
</reference>
<evidence type="ECO:0008006" key="6">
    <source>
        <dbReference type="Google" id="ProtNLM"/>
    </source>
</evidence>
<protein>
    <recommendedName>
        <fullName evidence="6">Competence protein CoiA</fullName>
    </recommendedName>
</protein>
<dbReference type="InterPro" id="IPR057252">
    <property type="entry name" value="CoiA_C"/>
</dbReference>
<dbReference type="InterPro" id="IPR010330">
    <property type="entry name" value="CoiA_nuc"/>
</dbReference>
<dbReference type="EMBL" id="JAGIYQ010000003">
    <property type="protein sequence ID" value="MBP0724598.1"/>
    <property type="molecule type" value="Genomic_DNA"/>
</dbReference>
<dbReference type="AlphaFoldDB" id="A0A940NNC8"/>
<keyword evidence="5" id="KW-1185">Reference proteome</keyword>
<dbReference type="PIRSF" id="PIRSF007487">
    <property type="entry name" value="Competence-induced_CoiA_bac"/>
    <property type="match status" value="1"/>
</dbReference>
<evidence type="ECO:0000259" key="3">
    <source>
        <dbReference type="Pfam" id="PF25166"/>
    </source>
</evidence>
<dbReference type="RefSeq" id="WP_209403305.1">
    <property type="nucleotide sequence ID" value="NZ_JAGIYQ010000003.1"/>
</dbReference>
<name>A0A940NNC8_9BACI</name>